<comment type="caution">
    <text evidence="2">The sequence shown here is derived from an EMBL/GenBank/DDBJ whole genome shotgun (WGS) entry which is preliminary data.</text>
</comment>
<dbReference type="GO" id="GO:0009966">
    <property type="term" value="P:regulation of signal transduction"/>
    <property type="evidence" value="ECO:0007669"/>
    <property type="project" value="InterPro"/>
</dbReference>
<feature type="compositionally biased region" description="Acidic residues" evidence="1">
    <location>
        <begin position="360"/>
        <end position="371"/>
    </location>
</feature>
<dbReference type="AlphaFoldDB" id="A7AV65"/>
<dbReference type="GeneID" id="5477478"/>
<dbReference type="eggNOG" id="KOG2830">
    <property type="taxonomic scope" value="Eukaryota"/>
</dbReference>
<feature type="region of interest" description="Disordered" evidence="1">
    <location>
        <begin position="337"/>
        <end position="397"/>
    </location>
</feature>
<dbReference type="InterPro" id="IPR038511">
    <property type="entry name" value="TAP42/TAP46-like_sf"/>
</dbReference>
<dbReference type="GO" id="GO:0035303">
    <property type="term" value="P:regulation of dephosphorylation"/>
    <property type="evidence" value="ECO:0007669"/>
    <property type="project" value="TreeGrafter"/>
</dbReference>
<reference evidence="3" key="3">
    <citation type="journal article" date="2021" name="Int. J. Parasitol.">
        <title>Comparative analysis of gene expression between Babesia bovis blood stages and kinetes allowed by improved genome annotation.</title>
        <authorList>
            <person name="Ueti M.W."/>
            <person name="Johnson W.C."/>
            <person name="Kappmeyer L.S."/>
            <person name="Herndon D.R."/>
            <person name="Mousel M.R."/>
            <person name="Reif K.E."/>
            <person name="Taus N.S."/>
            <person name="Ifeonu O.O."/>
            <person name="Silva J.C."/>
            <person name="Suarez C.E."/>
            <person name="Brayton K.A."/>
        </authorList>
    </citation>
    <scope>NUCLEOTIDE SEQUENCE [LARGE SCALE GENOMIC DNA]</scope>
</reference>
<evidence type="ECO:0000256" key="1">
    <source>
        <dbReference type="SAM" id="MobiDB-lite"/>
    </source>
</evidence>
<dbReference type="FunCoup" id="A7AV65">
    <property type="interactions" value="116"/>
</dbReference>
<dbReference type="InParanoid" id="A7AV65"/>
<dbReference type="GO" id="GO:0051721">
    <property type="term" value="F:protein phosphatase 2A binding"/>
    <property type="evidence" value="ECO:0007669"/>
    <property type="project" value="TreeGrafter"/>
</dbReference>
<dbReference type="Pfam" id="PF04177">
    <property type="entry name" value="TAP42"/>
    <property type="match status" value="1"/>
</dbReference>
<feature type="compositionally biased region" description="Basic and acidic residues" evidence="1">
    <location>
        <begin position="372"/>
        <end position="387"/>
    </location>
</feature>
<evidence type="ECO:0000313" key="3">
    <source>
        <dbReference type="Proteomes" id="UP000002173"/>
    </source>
</evidence>
<dbReference type="EMBL" id="AAXT01000004">
    <property type="protein sequence ID" value="EDO05691.1"/>
    <property type="molecule type" value="Genomic_DNA"/>
</dbReference>
<dbReference type="RefSeq" id="XP_001609259.1">
    <property type="nucleotide sequence ID" value="XM_001609209.1"/>
</dbReference>
<proteinExistence type="predicted"/>
<evidence type="ECO:0000313" key="2">
    <source>
        <dbReference type="EMBL" id="EDO05691.1"/>
    </source>
</evidence>
<dbReference type="STRING" id="5865.A7AV65"/>
<protein>
    <recommendedName>
        <fullName evidence="4">TAP42-like family protein</fullName>
    </recommendedName>
</protein>
<evidence type="ECO:0008006" key="4">
    <source>
        <dbReference type="Google" id="ProtNLM"/>
    </source>
</evidence>
<reference evidence="3" key="2">
    <citation type="journal article" date="2020" name="Data Brief">
        <title>Transcriptome dataset of Babesia bovis life stages within vertebrate and invertebrate hosts.</title>
        <authorList>
            <person name="Ueti M.W."/>
            <person name="Johnson W.C."/>
            <person name="Kappmeyer L.S."/>
            <person name="Herndon D.R."/>
            <person name="Mousel M.R."/>
            <person name="Reif K.E."/>
            <person name="Taus N.S."/>
            <person name="Ifeonu O.O."/>
            <person name="Silva J.C."/>
            <person name="Suarez C.E."/>
            <person name="Brayton K.A."/>
        </authorList>
    </citation>
    <scope>NUCLEOTIDE SEQUENCE [LARGE SCALE GENOMIC DNA]</scope>
</reference>
<dbReference type="VEuPathDB" id="PiroplasmaDB:BBOV_IV000930"/>
<dbReference type="PANTHER" id="PTHR10933:SF9">
    <property type="entry name" value="IMMUNOGLOBULIN-BINDING PROTEIN 1"/>
    <property type="match status" value="1"/>
</dbReference>
<dbReference type="Proteomes" id="UP000002173">
    <property type="component" value="Unassembled WGS sequence"/>
</dbReference>
<accession>A7AV65</accession>
<dbReference type="PANTHER" id="PTHR10933">
    <property type="entry name" value="IMMUNOGLOBULIN-BINDING PROTEIN 1"/>
    <property type="match status" value="1"/>
</dbReference>
<sequence>MGDGSDQDILNRLFQKAFAQYWMIQWCHEGYENLRPFSAELDAALMLWNDSLSTIDGDEAGSSSITTNMPVTTNSSIENERLAKIRALDQLDKAFRIIAIGSDALSLLSSNDELEDIHTESLKYLMLPYLSASVTVQKPDMAHRPNILRRAVVYITEFMNTLSRLGILEESQAKYWDRGLGEVPTGRRNFKIEATRHQTELLNILRPLLNSAEAVERFIAEANSNSKDEETARSHMMSILHLFSSDAISLYDMIQTEIPMLERFMNERATGKQEESRPVPRSKPWTIHVDGVSKLDPTTIHFLYKKLVFMPGHNLPEISLDECARLEMEMDVKLIGSKANDKGNKPQSECSDDSERSESEYTDDSRDDEEVAKEKAKWDDWKDDHPRGSGNKNRNVG</sequence>
<dbReference type="InterPro" id="IPR007304">
    <property type="entry name" value="TAP46-like"/>
</dbReference>
<name>A7AV65_BABBO</name>
<gene>
    <name evidence="2" type="ORF">BBOV_IV000930</name>
</gene>
<keyword evidence="3" id="KW-1185">Reference proteome</keyword>
<dbReference type="OMA" id="EYELCEA"/>
<organism evidence="2 3">
    <name type="scientific">Babesia bovis</name>
    <dbReference type="NCBI Taxonomy" id="5865"/>
    <lineage>
        <taxon>Eukaryota</taxon>
        <taxon>Sar</taxon>
        <taxon>Alveolata</taxon>
        <taxon>Apicomplexa</taxon>
        <taxon>Aconoidasida</taxon>
        <taxon>Piroplasmida</taxon>
        <taxon>Babesiidae</taxon>
        <taxon>Babesia</taxon>
    </lineage>
</organism>
<dbReference type="Gene3D" id="1.25.40.540">
    <property type="entry name" value="TAP42-like family"/>
    <property type="match status" value="1"/>
</dbReference>
<reference evidence="2 3" key="1">
    <citation type="journal article" date="2007" name="PLoS Pathog.">
        <title>Genome sequence of Babesia bovis and comparative analysis of apicomplexan hemoprotozoa.</title>
        <authorList>
            <person name="Brayton K.A."/>
            <person name="Lau A.O.T."/>
            <person name="Herndon D.R."/>
            <person name="Hannick L."/>
            <person name="Kappmeyer L.S."/>
            <person name="Berens S.J."/>
            <person name="Bidwell S.L."/>
            <person name="Brown W.C."/>
            <person name="Crabtree J."/>
            <person name="Fadrosh D."/>
            <person name="Feldblum T."/>
            <person name="Forberger H.A."/>
            <person name="Haas B.J."/>
            <person name="Howell J.M."/>
            <person name="Khouri H."/>
            <person name="Koo H."/>
            <person name="Mann D.J."/>
            <person name="Norimine J."/>
            <person name="Paulsen I.T."/>
            <person name="Radune D."/>
            <person name="Ren Q."/>
            <person name="Smith R.K. Jr."/>
            <person name="Suarez C.E."/>
            <person name="White O."/>
            <person name="Wortman J.R."/>
            <person name="Knowles D.P. Jr."/>
            <person name="McElwain T.F."/>
            <person name="Nene V.M."/>
        </authorList>
    </citation>
    <scope>NUCLEOTIDE SEQUENCE [LARGE SCALE GENOMIC DNA]</scope>
    <source>
        <strain evidence="2">T2Bo</strain>
    </source>
</reference>
<dbReference type="KEGG" id="bbo:BBOV_IV000930"/>
<dbReference type="GO" id="GO:0005829">
    <property type="term" value="C:cytosol"/>
    <property type="evidence" value="ECO:0007669"/>
    <property type="project" value="TreeGrafter"/>
</dbReference>